<gene>
    <name evidence="2" type="ORF">MYCGRDRAFT_97615</name>
</gene>
<dbReference type="EMBL" id="CM001209">
    <property type="protein sequence ID" value="EGP82419.1"/>
    <property type="molecule type" value="Genomic_DNA"/>
</dbReference>
<keyword evidence="3" id="KW-1185">Reference proteome</keyword>
<feature type="region of interest" description="Disordered" evidence="1">
    <location>
        <begin position="22"/>
        <end position="112"/>
    </location>
</feature>
<reference evidence="2 3" key="1">
    <citation type="journal article" date="2011" name="PLoS Genet.">
        <title>Finished genome of the fungal wheat pathogen Mycosphaerella graminicola reveals dispensome structure, chromosome plasticity, and stealth pathogenesis.</title>
        <authorList>
            <person name="Goodwin S.B."/>
            <person name="Ben M'barek S."/>
            <person name="Dhillon B."/>
            <person name="Wittenberg A.H.J."/>
            <person name="Crane C.F."/>
            <person name="Hane J.K."/>
            <person name="Foster A.J."/>
            <person name="Van der Lee T.A.J."/>
            <person name="Grimwood J."/>
            <person name="Aerts A."/>
            <person name="Antoniw J."/>
            <person name="Bailey A."/>
            <person name="Bluhm B."/>
            <person name="Bowler J."/>
            <person name="Bristow J."/>
            <person name="van der Burgt A."/>
            <person name="Canto-Canche B."/>
            <person name="Churchill A.C.L."/>
            <person name="Conde-Ferraez L."/>
            <person name="Cools H.J."/>
            <person name="Coutinho P.M."/>
            <person name="Csukai M."/>
            <person name="Dehal P."/>
            <person name="De Wit P."/>
            <person name="Donzelli B."/>
            <person name="van de Geest H.C."/>
            <person name="van Ham R.C.H.J."/>
            <person name="Hammond-Kosack K.E."/>
            <person name="Henrissat B."/>
            <person name="Kilian A."/>
            <person name="Kobayashi A.K."/>
            <person name="Koopmann E."/>
            <person name="Kourmpetis Y."/>
            <person name="Kuzniar A."/>
            <person name="Lindquist E."/>
            <person name="Lombard V."/>
            <person name="Maliepaard C."/>
            <person name="Martins N."/>
            <person name="Mehrabi R."/>
            <person name="Nap J.P.H."/>
            <person name="Ponomarenko A."/>
            <person name="Rudd J.J."/>
            <person name="Salamov A."/>
            <person name="Schmutz J."/>
            <person name="Schouten H.J."/>
            <person name="Shapiro H."/>
            <person name="Stergiopoulos I."/>
            <person name="Torriani S.F.F."/>
            <person name="Tu H."/>
            <person name="de Vries R.P."/>
            <person name="Waalwijk C."/>
            <person name="Ware S.B."/>
            <person name="Wiebenga A."/>
            <person name="Zwiers L.-H."/>
            <person name="Oliver R.P."/>
            <person name="Grigoriev I.V."/>
            <person name="Kema G.H.J."/>
        </authorList>
    </citation>
    <scope>NUCLEOTIDE SEQUENCE [LARGE SCALE GENOMIC DNA]</scope>
    <source>
        <strain evidence="3">CBS 115943 / IPO323</strain>
    </source>
</reference>
<dbReference type="InParanoid" id="F9XQU9"/>
<dbReference type="AlphaFoldDB" id="F9XQU9"/>
<sequence>MVPPPVELPAEPMAAFDNLTTTTANINPDVDINPDEDTSSDEDKPFKPYEDSNSDKDIKPDANIKSKERRPIKQDQHFVIDHRPVKFKGPTPTHRIIKRGGQPPSNAATHRASHFDESSVKRTLLPSGFTVPEFLQAEDVWDLRQAGDKRVSGISVVFYAGAEENGSVDLEEEAKQF</sequence>
<dbReference type="VEuPathDB" id="FungiDB:ZTRI_14.107"/>
<dbReference type="KEGG" id="ztr:MYCGRDRAFT_97615"/>
<evidence type="ECO:0000313" key="2">
    <source>
        <dbReference type="EMBL" id="EGP82419.1"/>
    </source>
</evidence>
<evidence type="ECO:0000256" key="1">
    <source>
        <dbReference type="SAM" id="MobiDB-lite"/>
    </source>
</evidence>
<accession>F9XQU9</accession>
<dbReference type="HOGENOM" id="CLU_1519057_0_0_1"/>
<proteinExistence type="predicted"/>
<organism evidence="2 3">
    <name type="scientific">Zymoseptoria tritici (strain CBS 115943 / IPO323)</name>
    <name type="common">Speckled leaf blotch fungus</name>
    <name type="synonym">Septoria tritici</name>
    <dbReference type="NCBI Taxonomy" id="336722"/>
    <lineage>
        <taxon>Eukaryota</taxon>
        <taxon>Fungi</taxon>
        <taxon>Dikarya</taxon>
        <taxon>Ascomycota</taxon>
        <taxon>Pezizomycotina</taxon>
        <taxon>Dothideomycetes</taxon>
        <taxon>Dothideomycetidae</taxon>
        <taxon>Mycosphaerellales</taxon>
        <taxon>Mycosphaerellaceae</taxon>
        <taxon>Zymoseptoria</taxon>
    </lineage>
</organism>
<evidence type="ECO:0000313" key="3">
    <source>
        <dbReference type="Proteomes" id="UP000008062"/>
    </source>
</evidence>
<dbReference type="Proteomes" id="UP000008062">
    <property type="component" value="Chromosome 14"/>
</dbReference>
<dbReference type="GeneID" id="13400578"/>
<feature type="compositionally biased region" description="Basic and acidic residues" evidence="1">
    <location>
        <begin position="41"/>
        <end position="84"/>
    </location>
</feature>
<protein>
    <submittedName>
        <fullName evidence="2">Uncharacterized protein</fullName>
    </submittedName>
</protein>
<name>F9XQU9_ZYMTI</name>
<dbReference type="RefSeq" id="XP_003847443.1">
    <property type="nucleotide sequence ID" value="XM_003847395.1"/>
</dbReference>